<name>A0A9D2HUR7_9BACE</name>
<organism evidence="1 2">
    <name type="scientific">Candidatus Bacteroides avicola</name>
    <dbReference type="NCBI Taxonomy" id="2838468"/>
    <lineage>
        <taxon>Bacteria</taxon>
        <taxon>Pseudomonadati</taxon>
        <taxon>Bacteroidota</taxon>
        <taxon>Bacteroidia</taxon>
        <taxon>Bacteroidales</taxon>
        <taxon>Bacteroidaceae</taxon>
        <taxon>Bacteroides</taxon>
    </lineage>
</organism>
<evidence type="ECO:0000313" key="1">
    <source>
        <dbReference type="EMBL" id="HJA84731.1"/>
    </source>
</evidence>
<accession>A0A9D2HUR7</accession>
<dbReference type="AlphaFoldDB" id="A0A9D2HUR7"/>
<dbReference type="EMBL" id="DWZI01000002">
    <property type="protein sequence ID" value="HJA84731.1"/>
    <property type="molecule type" value="Genomic_DNA"/>
</dbReference>
<reference evidence="1" key="2">
    <citation type="submission" date="2021-04" db="EMBL/GenBank/DDBJ databases">
        <authorList>
            <person name="Gilroy R."/>
        </authorList>
    </citation>
    <scope>NUCLEOTIDE SEQUENCE</scope>
    <source>
        <strain evidence="1">ChiHjej12B11-9795</strain>
    </source>
</reference>
<comment type="caution">
    <text evidence="1">The sequence shown here is derived from an EMBL/GenBank/DDBJ whole genome shotgun (WGS) entry which is preliminary data.</text>
</comment>
<protein>
    <submittedName>
        <fullName evidence="1">Uncharacterized protein</fullName>
    </submittedName>
</protein>
<reference evidence="1" key="1">
    <citation type="journal article" date="2021" name="PeerJ">
        <title>Extensive microbial diversity within the chicken gut microbiome revealed by metagenomics and culture.</title>
        <authorList>
            <person name="Gilroy R."/>
            <person name="Ravi A."/>
            <person name="Getino M."/>
            <person name="Pursley I."/>
            <person name="Horton D.L."/>
            <person name="Alikhan N.F."/>
            <person name="Baker D."/>
            <person name="Gharbi K."/>
            <person name="Hall N."/>
            <person name="Watson M."/>
            <person name="Adriaenssens E.M."/>
            <person name="Foster-Nyarko E."/>
            <person name="Jarju S."/>
            <person name="Secka A."/>
            <person name="Antonio M."/>
            <person name="Oren A."/>
            <person name="Chaudhuri R.R."/>
            <person name="La Ragione R."/>
            <person name="Hildebrand F."/>
            <person name="Pallen M.J."/>
        </authorList>
    </citation>
    <scope>NUCLEOTIDE SEQUENCE</scope>
    <source>
        <strain evidence="1">ChiHjej12B11-9795</strain>
    </source>
</reference>
<evidence type="ECO:0000313" key="2">
    <source>
        <dbReference type="Proteomes" id="UP000823862"/>
    </source>
</evidence>
<proteinExistence type="predicted"/>
<dbReference type="Proteomes" id="UP000823862">
    <property type="component" value="Unassembled WGS sequence"/>
</dbReference>
<sequence>MGKIVEGIKVAAKVAEIVMASAIVIELVGKWCGKSKTASVETVVDEATETD</sequence>
<gene>
    <name evidence="1" type="ORF">H9950_00770</name>
</gene>